<organism evidence="1 2">
    <name type="scientific">Streptococcus oricebi</name>
    <dbReference type="NCBI Taxonomy" id="1547447"/>
    <lineage>
        <taxon>Bacteria</taxon>
        <taxon>Bacillati</taxon>
        <taxon>Bacillota</taxon>
        <taxon>Bacilli</taxon>
        <taxon>Lactobacillales</taxon>
        <taxon>Streptococcaceae</taxon>
        <taxon>Streptococcus</taxon>
    </lineage>
</organism>
<evidence type="ECO:0000313" key="1">
    <source>
        <dbReference type="EMBL" id="MBP2622588.1"/>
    </source>
</evidence>
<protein>
    <submittedName>
        <fullName evidence="1">Uncharacterized protein</fullName>
    </submittedName>
</protein>
<proteinExistence type="predicted"/>
<gene>
    <name evidence="1" type="ORF">C4K46_01390</name>
</gene>
<sequence length="136" mass="15128">MSATLPSNFVIAKSFLIWKTFSRFIVASFKDENNENSENLSKESKWRVKGALNQASFSLFPFFFKGQKGRRATKNGIMVVYLTKKGLAMKLLYPDICHSLIKILVSGARGLVAAGPRVCDIGPKSLSFEKEPGLCF</sequence>
<evidence type="ECO:0000313" key="2">
    <source>
        <dbReference type="Proteomes" id="UP001519296"/>
    </source>
</evidence>
<name>A0ABS5B184_9STRE</name>
<accession>A0ABS5B184</accession>
<dbReference type="EMBL" id="PRDG01000001">
    <property type="protein sequence ID" value="MBP2622588.1"/>
    <property type="molecule type" value="Genomic_DNA"/>
</dbReference>
<comment type="caution">
    <text evidence="1">The sequence shown here is derived from an EMBL/GenBank/DDBJ whole genome shotgun (WGS) entry which is preliminary data.</text>
</comment>
<reference evidence="1 2" key="1">
    <citation type="submission" date="2018-02" db="EMBL/GenBank/DDBJ databases">
        <title>Draft genome sequence of Streptococcus oricebi CCUG 70868T type strain.</title>
        <authorList>
            <person name="Mendez V."/>
            <person name="Salva-Serra F."/>
            <person name="Jaen-Luchoro D."/>
            <person name="Gonzales-Siles L."/>
            <person name="Karlsson R."/>
            <person name="Engstrom-Jakobsson H."/>
            <person name="Busquets A."/>
            <person name="Gomila M."/>
            <person name="Pineiro-Iglesias B."/>
            <person name="Bennasar-Figueras A."/>
            <person name="Seeger M."/>
            <person name="Moore E."/>
        </authorList>
    </citation>
    <scope>NUCLEOTIDE SEQUENCE [LARGE SCALE GENOMIC DNA]</scope>
    <source>
        <strain evidence="1 2">CCUG 70868</strain>
    </source>
</reference>
<keyword evidence="2" id="KW-1185">Reference proteome</keyword>
<dbReference type="Proteomes" id="UP001519296">
    <property type="component" value="Unassembled WGS sequence"/>
</dbReference>